<comment type="caution">
    <text evidence="5">The sequence shown here is derived from an EMBL/GenBank/DDBJ whole genome shotgun (WGS) entry which is preliminary data.</text>
</comment>
<dbReference type="AlphaFoldDB" id="A0A1B9AUC8"/>
<sequence length="645" mass="69386">MPKVTLSYANAKIYDTQIDNRYPTSNFYAYDSLTLGGSGNSRLLYTFDKGFIPNNAIITSASITLSLLASRSTPLVINTHPITGAWSHDTVTWQNAPAYNAAKGSTASFSAAPSPTVLDITESVQEMVNGNATGFIIKTSEINTNDYPYCSTEYATGSLRPTITIEYTLPTIDKKQVELVATKNELIDSINQNKVPVPAGAQADDLLIAFIHYGFGTVKTITPPSGWTLFSNKIYSTNNMGMAILTKRAVGNETDTKFTSGADAYLNGIASTHIYRNVKDFSFVGTDGIDLLNPSFKPVSGLTPNGLLLNILMTYGGSRDIGSHEAPNFTRIFRLESVTTATEMAMQTTYNHERTSYTGAEMNIPISGGGYSASTSLLFIPVTNETPKMDGADGYLGAFAAALTKSYTLSDKEGDPITVTEKLNGETLRTFIGTGAQTLNTASKWDSLSIGTHTVTVEINDNYNNPPHVPSVRTWTFTKILADDTKTPDVVNLGLKQLAPFLAARKTDLIAAVRAKGGTINDNDTLDTIIKALSLLPAVRWASGTVAFKSGSPVVFNGLAFKPSVLVAASAMFDGSTTIPSDSWNYGTFADIKKGIRVETSEGNSYSSYGGTFIKTNALTWDESTKTLTFPSTNLNVTANWIAFE</sequence>
<name>A0A1B9AUC8_9BACI</name>
<accession>A0A1B9AUC8</accession>
<evidence type="ECO:0000256" key="3">
    <source>
        <dbReference type="ARBA" id="ARBA00022729"/>
    </source>
</evidence>
<dbReference type="RefSeq" id="WP_065410725.1">
    <property type="nucleotide sequence ID" value="NZ_MAYT01000023.1"/>
</dbReference>
<evidence type="ECO:0000313" key="6">
    <source>
        <dbReference type="Proteomes" id="UP000092578"/>
    </source>
</evidence>
<dbReference type="GO" id="GO:0005576">
    <property type="term" value="C:extracellular region"/>
    <property type="evidence" value="ECO:0007669"/>
    <property type="project" value="UniProtKB-SubCell"/>
</dbReference>
<proteinExistence type="predicted"/>
<evidence type="ECO:0000256" key="2">
    <source>
        <dbReference type="ARBA" id="ARBA00022525"/>
    </source>
</evidence>
<evidence type="ECO:0000313" key="5">
    <source>
        <dbReference type="EMBL" id="OCA87278.1"/>
    </source>
</evidence>
<reference evidence="6" key="1">
    <citation type="submission" date="2016-05" db="EMBL/GenBank/DDBJ databases">
        <authorList>
            <person name="Liu B."/>
            <person name="Wang J."/>
            <person name="Zhu Y."/>
            <person name="Liu G."/>
            <person name="Chen Q."/>
            <person name="Chen Z."/>
            <person name="Lan J."/>
            <person name="Che J."/>
            <person name="Ge C."/>
            <person name="Shi H."/>
            <person name="Pan Z."/>
            <person name="Liu X."/>
        </authorList>
    </citation>
    <scope>NUCLEOTIDE SEQUENCE [LARGE SCALE GENOMIC DNA]</scope>
    <source>
        <strain evidence="6">FJAT-27215</strain>
    </source>
</reference>
<dbReference type="NCBIfam" id="NF033679">
    <property type="entry name" value="DNRLRE_dom"/>
    <property type="match status" value="1"/>
</dbReference>
<gene>
    <name evidence="5" type="ORF">A8F95_08500</name>
</gene>
<organism evidence="5 6">
    <name type="scientific">Pseudobacillus wudalianchiensis</name>
    <dbReference type="NCBI Taxonomy" id="1743143"/>
    <lineage>
        <taxon>Bacteria</taxon>
        <taxon>Bacillati</taxon>
        <taxon>Bacillota</taxon>
        <taxon>Bacilli</taxon>
        <taxon>Bacillales</taxon>
        <taxon>Bacillaceae</taxon>
        <taxon>Pseudobacillus</taxon>
    </lineage>
</organism>
<keyword evidence="6" id="KW-1185">Reference proteome</keyword>
<evidence type="ECO:0000256" key="1">
    <source>
        <dbReference type="ARBA" id="ARBA00004613"/>
    </source>
</evidence>
<dbReference type="EMBL" id="MAYT01000023">
    <property type="protein sequence ID" value="OCA87278.1"/>
    <property type="molecule type" value="Genomic_DNA"/>
</dbReference>
<dbReference type="InterPro" id="IPR055372">
    <property type="entry name" value="CBM96"/>
</dbReference>
<dbReference type="Proteomes" id="UP000092578">
    <property type="component" value="Unassembled WGS sequence"/>
</dbReference>
<protein>
    <recommendedName>
        <fullName evidence="4">Carbohydrate-binding module family 96 domain-containing protein</fullName>
    </recommendedName>
</protein>
<keyword evidence="2" id="KW-0964">Secreted</keyword>
<keyword evidence="3" id="KW-0732">Signal</keyword>
<evidence type="ECO:0000259" key="4">
    <source>
        <dbReference type="Pfam" id="PF24517"/>
    </source>
</evidence>
<comment type="subcellular location">
    <subcellularLocation>
        <location evidence="1">Secreted</location>
    </subcellularLocation>
</comment>
<dbReference type="Pfam" id="PF24517">
    <property type="entry name" value="CBM96"/>
    <property type="match status" value="1"/>
</dbReference>
<feature type="domain" description="Carbohydrate-binding module family 96" evidence="4">
    <location>
        <begin position="13"/>
        <end position="156"/>
    </location>
</feature>